<keyword evidence="13" id="KW-0378">Hydrolase</keyword>
<reference evidence="17" key="1">
    <citation type="submission" date="2022-10" db="EMBL/GenBank/DDBJ databases">
        <title>Description of Fervidibacillus gen. nov. in the family Fervidibacillaceae fam. nov. with two species, Fervidibacillus albus sp. nov., and Fervidibacillus halotolerans sp. nov., isolated from tidal flat sediments.</title>
        <authorList>
            <person name="Kwon K.K."/>
            <person name="Yang S.-H."/>
        </authorList>
    </citation>
    <scope>NUCLEOTIDE SEQUENCE</scope>
    <source>
        <strain evidence="17">JCM 19140</strain>
    </source>
</reference>
<evidence type="ECO:0000256" key="4">
    <source>
        <dbReference type="ARBA" id="ARBA00017719"/>
    </source>
</evidence>
<keyword evidence="12" id="KW-0255">Endonuclease</keyword>
<dbReference type="InterPro" id="IPR003029">
    <property type="entry name" value="S1_domain"/>
</dbReference>
<dbReference type="Pfam" id="PF20833">
    <property type="entry name" value="RNase_E_G_Thio"/>
    <property type="match status" value="1"/>
</dbReference>
<dbReference type="AlphaFoldDB" id="A0AAE3LQZ2"/>
<dbReference type="NCBIfam" id="TIGR00757">
    <property type="entry name" value="RNaseEG"/>
    <property type="match status" value="1"/>
</dbReference>
<comment type="similarity">
    <text evidence="3">Belongs to the RNase E/G family. RNase G subfamily.</text>
</comment>
<evidence type="ECO:0000256" key="10">
    <source>
        <dbReference type="ARBA" id="ARBA00022723"/>
    </source>
</evidence>
<dbReference type="GO" id="GO:0019843">
    <property type="term" value="F:rRNA binding"/>
    <property type="evidence" value="ECO:0007669"/>
    <property type="project" value="UniProtKB-KW"/>
</dbReference>
<keyword evidence="6" id="KW-0698">rRNA processing</keyword>
<dbReference type="GO" id="GO:0006364">
    <property type="term" value="P:rRNA processing"/>
    <property type="evidence" value="ECO:0007669"/>
    <property type="project" value="UniProtKB-KW"/>
</dbReference>
<keyword evidence="18" id="KW-1185">Reference proteome</keyword>
<evidence type="ECO:0000256" key="8">
    <source>
        <dbReference type="ARBA" id="ARBA00022694"/>
    </source>
</evidence>
<comment type="caution">
    <text evidence="17">The sequence shown here is derived from an EMBL/GenBank/DDBJ whole genome shotgun (WGS) entry which is preliminary data.</text>
</comment>
<dbReference type="InterPro" id="IPR012340">
    <property type="entry name" value="NA-bd_OB-fold"/>
</dbReference>
<dbReference type="PROSITE" id="PS50126">
    <property type="entry name" value="S1"/>
    <property type="match status" value="1"/>
</dbReference>
<dbReference type="RefSeq" id="WP_263073239.1">
    <property type="nucleotide sequence ID" value="NZ_JAOUSF010000003.1"/>
</dbReference>
<gene>
    <name evidence="17" type="ORF">OEV98_10570</name>
</gene>
<evidence type="ECO:0000256" key="1">
    <source>
        <dbReference type="ARBA" id="ARBA00001946"/>
    </source>
</evidence>
<dbReference type="PANTHER" id="PTHR30001">
    <property type="entry name" value="RIBONUCLEASE"/>
    <property type="match status" value="1"/>
</dbReference>
<proteinExistence type="inferred from homology"/>
<dbReference type="Gene3D" id="2.40.50.140">
    <property type="entry name" value="Nucleic acid-binding proteins"/>
    <property type="match status" value="1"/>
</dbReference>
<dbReference type="GO" id="GO:0005737">
    <property type="term" value="C:cytoplasm"/>
    <property type="evidence" value="ECO:0007669"/>
    <property type="project" value="UniProtKB-SubCell"/>
</dbReference>
<comment type="subcellular location">
    <subcellularLocation>
        <location evidence="2">Cytoplasm</location>
    </subcellularLocation>
</comment>
<organism evidence="17 18">
    <name type="scientific">Perspicuibacillus lycopersici</name>
    <dbReference type="NCBI Taxonomy" id="1325689"/>
    <lineage>
        <taxon>Bacteria</taxon>
        <taxon>Bacillati</taxon>
        <taxon>Bacillota</taxon>
        <taxon>Bacilli</taxon>
        <taxon>Bacillales</taxon>
        <taxon>Bacillaceae</taxon>
        <taxon>Perspicuibacillus</taxon>
    </lineage>
</organism>
<dbReference type="Pfam" id="PF10150">
    <property type="entry name" value="RNase_E_G"/>
    <property type="match status" value="1"/>
</dbReference>
<keyword evidence="14" id="KW-0460">Magnesium</keyword>
<keyword evidence="7" id="KW-0820">tRNA-binding</keyword>
<dbReference type="PANTHER" id="PTHR30001:SF0">
    <property type="entry name" value="RIBONUCLEASE G"/>
    <property type="match status" value="1"/>
</dbReference>
<evidence type="ECO:0000256" key="5">
    <source>
        <dbReference type="ARBA" id="ARBA00022490"/>
    </source>
</evidence>
<dbReference type="Proteomes" id="UP001209318">
    <property type="component" value="Unassembled WGS sequence"/>
</dbReference>
<dbReference type="EMBL" id="JAOUSF010000003">
    <property type="protein sequence ID" value="MCU9614004.1"/>
    <property type="molecule type" value="Genomic_DNA"/>
</dbReference>
<evidence type="ECO:0000313" key="17">
    <source>
        <dbReference type="EMBL" id="MCU9614004.1"/>
    </source>
</evidence>
<dbReference type="GO" id="GO:0008033">
    <property type="term" value="P:tRNA processing"/>
    <property type="evidence" value="ECO:0007669"/>
    <property type="project" value="UniProtKB-KW"/>
</dbReference>
<evidence type="ECO:0000256" key="14">
    <source>
        <dbReference type="ARBA" id="ARBA00022842"/>
    </source>
</evidence>
<keyword evidence="5" id="KW-0963">Cytoplasm</keyword>
<dbReference type="GO" id="GO:0004540">
    <property type="term" value="F:RNA nuclease activity"/>
    <property type="evidence" value="ECO:0007669"/>
    <property type="project" value="InterPro"/>
</dbReference>
<dbReference type="InterPro" id="IPR004659">
    <property type="entry name" value="RNase_E/G"/>
</dbReference>
<feature type="domain" description="S1 motif" evidence="16">
    <location>
        <begin position="38"/>
        <end position="117"/>
    </location>
</feature>
<accession>A0AAE3LQZ2</accession>
<evidence type="ECO:0000256" key="7">
    <source>
        <dbReference type="ARBA" id="ARBA00022555"/>
    </source>
</evidence>
<keyword evidence="8" id="KW-0819">tRNA processing</keyword>
<dbReference type="GO" id="GO:0016787">
    <property type="term" value="F:hydrolase activity"/>
    <property type="evidence" value="ECO:0007669"/>
    <property type="project" value="UniProtKB-KW"/>
</dbReference>
<evidence type="ECO:0000256" key="3">
    <source>
        <dbReference type="ARBA" id="ARBA00005663"/>
    </source>
</evidence>
<dbReference type="GO" id="GO:0000049">
    <property type="term" value="F:tRNA binding"/>
    <property type="evidence" value="ECO:0007669"/>
    <property type="project" value="UniProtKB-KW"/>
</dbReference>
<dbReference type="SUPFAM" id="SSF50249">
    <property type="entry name" value="Nucleic acid-binding proteins"/>
    <property type="match status" value="1"/>
</dbReference>
<dbReference type="GO" id="GO:0046872">
    <property type="term" value="F:metal ion binding"/>
    <property type="evidence" value="ECO:0007669"/>
    <property type="project" value="UniProtKB-KW"/>
</dbReference>
<name>A0AAE3LQZ2_9BACI</name>
<keyword evidence="9" id="KW-0540">Nuclease</keyword>
<evidence type="ECO:0000256" key="2">
    <source>
        <dbReference type="ARBA" id="ARBA00004496"/>
    </source>
</evidence>
<dbReference type="GO" id="GO:0004519">
    <property type="term" value="F:endonuclease activity"/>
    <property type="evidence" value="ECO:0007669"/>
    <property type="project" value="UniProtKB-KW"/>
</dbReference>
<evidence type="ECO:0000256" key="15">
    <source>
        <dbReference type="ARBA" id="ARBA00022884"/>
    </source>
</evidence>
<dbReference type="SMART" id="SM00316">
    <property type="entry name" value="S1"/>
    <property type="match status" value="1"/>
</dbReference>
<evidence type="ECO:0000256" key="13">
    <source>
        <dbReference type="ARBA" id="ARBA00022801"/>
    </source>
</evidence>
<dbReference type="InterPro" id="IPR048583">
    <property type="entry name" value="RNase_E_G_thioredoxin-like"/>
</dbReference>
<comment type="cofactor">
    <cofactor evidence="1">
        <name>Mg(2+)</name>
        <dbReference type="ChEBI" id="CHEBI:18420"/>
    </cofactor>
</comment>
<evidence type="ECO:0000256" key="11">
    <source>
        <dbReference type="ARBA" id="ARBA00022730"/>
    </source>
</evidence>
<keyword evidence="10" id="KW-0479">Metal-binding</keyword>
<keyword evidence="15" id="KW-0694">RNA-binding</keyword>
<sequence>MNRLFINTRESEKRWMVEKSGEMVELFIEQPEHASLIGNIYLGVVEKVIPSMNAAFVHIGKGKKGYLHISQIPAYYMSEEANKPFKSIAKFLRQGEKIIVQVVKDETDSKYYRLTGNIEFSGKAIVYMPFGKYTAVSKKLNEETRTKWKEWAKLVLTDSEGIVIRTSVENVTNDVLLQELEKLRKQFTEVHSSSVKGNAPSLLLQKNTFYEKISHILEKEQMDEIYCDEISLFQKLKEALKDSNLSINYYPGNENIISHFQTSHAMEQLTKKIVWLKNGANIVIEETEACTVIDVNTGKFTGKSQKEKTIFDTNLLAAEEIARQVKLRNIAGIILVDFINMKSPQQQKQIISLLNERFIHDQERVTIYGFTSLGILELSRKRTTPSIKQKLTISCPVCNGLGTVMSPATIAFQLERELWEYKGSDYSEVQIEATPDVIQYFTGENEAHLHDLEVILRIKILLQSIDKNIPHYHIKRWR</sequence>
<protein>
    <recommendedName>
        <fullName evidence="4">Ribonuclease G</fullName>
    </recommendedName>
</protein>
<keyword evidence="11" id="KW-0699">rRNA-binding</keyword>
<evidence type="ECO:0000259" key="16">
    <source>
        <dbReference type="PROSITE" id="PS50126"/>
    </source>
</evidence>
<evidence type="ECO:0000256" key="12">
    <source>
        <dbReference type="ARBA" id="ARBA00022759"/>
    </source>
</evidence>
<evidence type="ECO:0000313" key="18">
    <source>
        <dbReference type="Proteomes" id="UP001209318"/>
    </source>
</evidence>
<evidence type="ECO:0000256" key="6">
    <source>
        <dbReference type="ARBA" id="ARBA00022552"/>
    </source>
</evidence>
<dbReference type="CDD" id="cd04453">
    <property type="entry name" value="S1_RNase_E"/>
    <property type="match status" value="1"/>
</dbReference>
<evidence type="ECO:0000256" key="9">
    <source>
        <dbReference type="ARBA" id="ARBA00022722"/>
    </source>
</evidence>
<dbReference type="Gene3D" id="3.40.1260.20">
    <property type="entry name" value="Ribonuclease E, catalytic domain"/>
    <property type="match status" value="1"/>
</dbReference>
<dbReference type="InterPro" id="IPR019307">
    <property type="entry name" value="RNA-bd_AU-1/RNase_E/G"/>
</dbReference>